<protein>
    <submittedName>
        <fullName evidence="8">MmpS family transport accessory protein</fullName>
    </submittedName>
</protein>
<feature type="signal peptide" evidence="7">
    <location>
        <begin position="1"/>
        <end position="20"/>
    </location>
</feature>
<evidence type="ECO:0000256" key="5">
    <source>
        <dbReference type="ARBA" id="ARBA00022989"/>
    </source>
</evidence>
<dbReference type="EMBL" id="JBHULL010000010">
    <property type="protein sequence ID" value="MFD2583698.1"/>
    <property type="molecule type" value="Genomic_DNA"/>
</dbReference>
<evidence type="ECO:0000313" key="9">
    <source>
        <dbReference type="Proteomes" id="UP001597461"/>
    </source>
</evidence>
<gene>
    <name evidence="8" type="ORF">ACFSR6_14455</name>
</gene>
<organism evidence="8 9">
    <name type="scientific">Pedobacter vanadiisoli</name>
    <dbReference type="NCBI Taxonomy" id="1761975"/>
    <lineage>
        <taxon>Bacteria</taxon>
        <taxon>Pseudomonadati</taxon>
        <taxon>Bacteroidota</taxon>
        <taxon>Sphingobacteriia</taxon>
        <taxon>Sphingobacteriales</taxon>
        <taxon>Sphingobacteriaceae</taxon>
        <taxon>Pedobacter</taxon>
    </lineage>
</organism>
<evidence type="ECO:0000256" key="4">
    <source>
        <dbReference type="ARBA" id="ARBA00022692"/>
    </source>
</evidence>
<sequence length="127" mass="14319">MKNILTCFLLITILSSCSLSMNYSKRGKINVPQKESYQVNYEVLLNENTTAKISYVDENGKRQKLKGIKGKWEKALTLKPGSNGHIKVTAKGDKARGEFKVLVDGKVISEYILTNKKVLYGLDFYLP</sequence>
<proteinExistence type="inferred from homology"/>
<dbReference type="RefSeq" id="WP_379080047.1">
    <property type="nucleotide sequence ID" value="NZ_JBHULL010000010.1"/>
</dbReference>
<dbReference type="Pfam" id="PF05423">
    <property type="entry name" value="Mycobact_memb"/>
    <property type="match status" value="1"/>
</dbReference>
<evidence type="ECO:0000256" key="2">
    <source>
        <dbReference type="ARBA" id="ARBA00007531"/>
    </source>
</evidence>
<keyword evidence="6" id="KW-0472">Membrane</keyword>
<comment type="subcellular location">
    <subcellularLocation>
        <location evidence="1">Cell membrane</location>
    </subcellularLocation>
</comment>
<keyword evidence="5" id="KW-1133">Transmembrane helix</keyword>
<keyword evidence="9" id="KW-1185">Reference proteome</keyword>
<evidence type="ECO:0000256" key="3">
    <source>
        <dbReference type="ARBA" id="ARBA00022475"/>
    </source>
</evidence>
<dbReference type="InterPro" id="IPR038468">
    <property type="entry name" value="MmpS_C"/>
</dbReference>
<keyword evidence="3" id="KW-1003">Cell membrane</keyword>
<dbReference type="PROSITE" id="PS51257">
    <property type="entry name" value="PROKAR_LIPOPROTEIN"/>
    <property type="match status" value="1"/>
</dbReference>
<dbReference type="Proteomes" id="UP001597461">
    <property type="component" value="Unassembled WGS sequence"/>
</dbReference>
<keyword evidence="4" id="KW-0812">Transmembrane</keyword>
<comment type="caution">
    <text evidence="8">The sequence shown here is derived from an EMBL/GenBank/DDBJ whole genome shotgun (WGS) entry which is preliminary data.</text>
</comment>
<keyword evidence="7" id="KW-0732">Signal</keyword>
<evidence type="ECO:0000256" key="1">
    <source>
        <dbReference type="ARBA" id="ARBA00004236"/>
    </source>
</evidence>
<feature type="chain" id="PRO_5045183207" evidence="7">
    <location>
        <begin position="21"/>
        <end position="127"/>
    </location>
</feature>
<name>A0ABW5MMM7_9SPHI</name>
<accession>A0ABW5MMM7</accession>
<dbReference type="Gene3D" id="2.60.40.2880">
    <property type="entry name" value="MmpS1-5, C-terminal soluble domain"/>
    <property type="match status" value="1"/>
</dbReference>
<evidence type="ECO:0000313" key="8">
    <source>
        <dbReference type="EMBL" id="MFD2583698.1"/>
    </source>
</evidence>
<dbReference type="InterPro" id="IPR008693">
    <property type="entry name" value="MmpS"/>
</dbReference>
<reference evidence="9" key="1">
    <citation type="journal article" date="2019" name="Int. J. Syst. Evol. Microbiol.">
        <title>The Global Catalogue of Microorganisms (GCM) 10K type strain sequencing project: providing services to taxonomists for standard genome sequencing and annotation.</title>
        <authorList>
            <consortium name="The Broad Institute Genomics Platform"/>
            <consortium name="The Broad Institute Genome Sequencing Center for Infectious Disease"/>
            <person name="Wu L."/>
            <person name="Ma J."/>
        </authorList>
    </citation>
    <scope>NUCLEOTIDE SEQUENCE [LARGE SCALE GENOMIC DNA]</scope>
    <source>
        <strain evidence="9">KCTC 42866</strain>
    </source>
</reference>
<evidence type="ECO:0000256" key="6">
    <source>
        <dbReference type="ARBA" id="ARBA00023136"/>
    </source>
</evidence>
<evidence type="ECO:0000256" key="7">
    <source>
        <dbReference type="SAM" id="SignalP"/>
    </source>
</evidence>
<comment type="similarity">
    <text evidence="2">Belongs to the MmpS family.</text>
</comment>